<dbReference type="EMBL" id="LAZR01017793">
    <property type="protein sequence ID" value="KKL98942.1"/>
    <property type="molecule type" value="Genomic_DNA"/>
</dbReference>
<dbReference type="SUPFAM" id="SSF50692">
    <property type="entry name" value="ADC-like"/>
    <property type="match status" value="1"/>
</dbReference>
<keyword evidence="3" id="KW-1133">Transmembrane helix</keyword>
<evidence type="ECO:0000256" key="2">
    <source>
        <dbReference type="SAM" id="MobiDB-lite"/>
    </source>
</evidence>
<dbReference type="GO" id="GO:0009055">
    <property type="term" value="F:electron transfer activity"/>
    <property type="evidence" value="ECO:0007669"/>
    <property type="project" value="TreeGrafter"/>
</dbReference>
<dbReference type="SUPFAM" id="SSF53706">
    <property type="entry name" value="Formate dehydrogenase/DMSO reductase, domains 1-3"/>
    <property type="match status" value="1"/>
</dbReference>
<evidence type="ECO:0000256" key="1">
    <source>
        <dbReference type="ARBA" id="ARBA00022723"/>
    </source>
</evidence>
<keyword evidence="1" id="KW-0479">Metal-binding</keyword>
<dbReference type="Gene3D" id="3.30.2070.10">
    <property type="entry name" value="Formate dehydrogenase/DMSO reductase"/>
    <property type="match status" value="1"/>
</dbReference>
<protein>
    <recommendedName>
        <fullName evidence="4">Molybdopterin oxidoreductase domain-containing protein</fullName>
    </recommendedName>
</protein>
<dbReference type="GO" id="GO:0009061">
    <property type="term" value="P:anaerobic respiration"/>
    <property type="evidence" value="ECO:0007669"/>
    <property type="project" value="TreeGrafter"/>
</dbReference>
<organism evidence="5">
    <name type="scientific">marine sediment metagenome</name>
    <dbReference type="NCBI Taxonomy" id="412755"/>
    <lineage>
        <taxon>unclassified sequences</taxon>
        <taxon>metagenomes</taxon>
        <taxon>ecological metagenomes</taxon>
    </lineage>
</organism>
<dbReference type="GO" id="GO:0030151">
    <property type="term" value="F:molybdenum ion binding"/>
    <property type="evidence" value="ECO:0007669"/>
    <property type="project" value="TreeGrafter"/>
</dbReference>
<evidence type="ECO:0000313" key="5">
    <source>
        <dbReference type="EMBL" id="KKL98942.1"/>
    </source>
</evidence>
<feature type="region of interest" description="Disordered" evidence="2">
    <location>
        <begin position="149"/>
        <end position="177"/>
    </location>
</feature>
<dbReference type="PANTHER" id="PTHR43742">
    <property type="entry name" value="TRIMETHYLAMINE-N-OXIDE REDUCTASE"/>
    <property type="match status" value="1"/>
</dbReference>
<evidence type="ECO:0000256" key="3">
    <source>
        <dbReference type="SAM" id="Phobius"/>
    </source>
</evidence>
<dbReference type="Gene3D" id="3.40.50.740">
    <property type="match status" value="1"/>
</dbReference>
<evidence type="ECO:0000259" key="4">
    <source>
        <dbReference type="Pfam" id="PF00384"/>
    </source>
</evidence>
<dbReference type="InterPro" id="IPR050612">
    <property type="entry name" value="Prok_Mopterin_Oxidored"/>
</dbReference>
<dbReference type="InterPro" id="IPR009010">
    <property type="entry name" value="Asp_de-COase-like_dom_sf"/>
</dbReference>
<comment type="caution">
    <text evidence="5">The sequence shown here is derived from an EMBL/GenBank/DDBJ whole genome shotgun (WGS) entry which is preliminary data.</text>
</comment>
<dbReference type="Pfam" id="PF00384">
    <property type="entry name" value="Molybdopterin"/>
    <property type="match status" value="1"/>
</dbReference>
<keyword evidence="3" id="KW-0812">Transmembrane</keyword>
<dbReference type="GO" id="GO:0030288">
    <property type="term" value="C:outer membrane-bounded periplasmic space"/>
    <property type="evidence" value="ECO:0007669"/>
    <property type="project" value="TreeGrafter"/>
</dbReference>
<accession>A0A0F9JIZ1</accession>
<dbReference type="PANTHER" id="PTHR43742:SF3">
    <property type="entry name" value="DIMETHYL SULFOXIDE REDUCTASE DMSA"/>
    <property type="match status" value="1"/>
</dbReference>
<proteinExistence type="predicted"/>
<dbReference type="GO" id="GO:0016491">
    <property type="term" value="F:oxidoreductase activity"/>
    <property type="evidence" value="ECO:0007669"/>
    <property type="project" value="InterPro"/>
</dbReference>
<dbReference type="AlphaFoldDB" id="A0A0F9JIZ1"/>
<feature type="transmembrane region" description="Helical" evidence="3">
    <location>
        <begin position="12"/>
        <end position="29"/>
    </location>
</feature>
<gene>
    <name evidence="5" type="ORF">LCGC14_1819400</name>
</gene>
<dbReference type="Gene3D" id="3.40.228.10">
    <property type="entry name" value="Dimethylsulfoxide Reductase, domain 2"/>
    <property type="match status" value="1"/>
</dbReference>
<dbReference type="InterPro" id="IPR006656">
    <property type="entry name" value="Mopterin_OxRdtase"/>
</dbReference>
<keyword evidence="3" id="KW-0472">Membrane</keyword>
<feature type="domain" description="Molybdopterin oxidoreductase" evidence="4">
    <location>
        <begin position="90"/>
        <end position="302"/>
    </location>
</feature>
<reference evidence="5" key="1">
    <citation type="journal article" date="2015" name="Nature">
        <title>Complex archaea that bridge the gap between prokaryotes and eukaryotes.</title>
        <authorList>
            <person name="Spang A."/>
            <person name="Saw J.H."/>
            <person name="Jorgensen S.L."/>
            <person name="Zaremba-Niedzwiedzka K."/>
            <person name="Martijn J."/>
            <person name="Lind A.E."/>
            <person name="van Eijk R."/>
            <person name="Schleper C."/>
            <person name="Guy L."/>
            <person name="Ettema T.J."/>
        </authorList>
    </citation>
    <scope>NUCLEOTIDE SEQUENCE</scope>
</reference>
<dbReference type="Gene3D" id="2.40.40.20">
    <property type="match status" value="1"/>
</dbReference>
<sequence length="493" mass="55039">MTDRTERRLAQAFLVAVMLVAIGWGYVILTTAPTSYRITEDMVDRAFIEKYTVGFEKYRDYILGHEDGEPKTPKWAEEITTVPAETIITLAREYALSKPAALIAGWGPARAARGEQYSRAANVLTAITGNIGIDGGYASGFMRAYSSRETASGTHGSRNPVEKDAPPRKNSLYKLRGGTNPNSARIHSAKVYDAILRGRAGGYPTDLKMAYVVASNHLNQHPNVRRGVEAFKALEFVVVHEQFMTPTAKFGDIVLPVNTFMERNDIAPPWLGSPYYIYLNKAVDSLFESKSDLDIVRELSKKLGLPPGLGAMKEEDILRTIAGRRDDISDYEQMKRDGVVKIKLSELVVSFKEQVENPDSNPFPTLSGKIEIYCEHLAEMDNPLLPPIPKYLTHSESYDSPLAAKYPLQLLTTHYKTRAHSTWHNVPWLQEIEPHSVWINPVDAENAASKTEFGYMYLMTGGKYAFRPKSPSASCRAWSTSARVHGTIRMNKG</sequence>
<name>A0A0F9JIZ1_9ZZZZ</name>